<dbReference type="GO" id="GO:0005737">
    <property type="term" value="C:cytoplasm"/>
    <property type="evidence" value="ECO:0007669"/>
    <property type="project" value="TreeGrafter"/>
</dbReference>
<keyword evidence="3" id="KW-0560">Oxidoreductase</keyword>
<dbReference type="Gene3D" id="2.60.120.650">
    <property type="entry name" value="Cupin"/>
    <property type="match status" value="1"/>
</dbReference>
<dbReference type="GO" id="GO:0016706">
    <property type="term" value="F:2-oxoglutarate-dependent dioxygenase activity"/>
    <property type="evidence" value="ECO:0007669"/>
    <property type="project" value="TreeGrafter"/>
</dbReference>
<evidence type="ECO:0000256" key="5">
    <source>
        <dbReference type="ARBA" id="ARBA00038068"/>
    </source>
</evidence>
<evidence type="ECO:0000313" key="13">
    <source>
        <dbReference type="Proteomes" id="UP000242188"/>
    </source>
</evidence>
<dbReference type="CDD" id="cd02208">
    <property type="entry name" value="cupin_RmlC-like"/>
    <property type="match status" value="1"/>
</dbReference>
<name>A0A210PHB0_MIZYE</name>
<evidence type="ECO:0000256" key="1">
    <source>
        <dbReference type="ARBA" id="ARBA00001954"/>
    </source>
</evidence>
<evidence type="ECO:0000313" key="12">
    <source>
        <dbReference type="EMBL" id="OWF35857.1"/>
    </source>
</evidence>
<evidence type="ECO:0000256" key="2">
    <source>
        <dbReference type="ARBA" id="ARBA00022723"/>
    </source>
</evidence>
<dbReference type="GO" id="GO:0046872">
    <property type="term" value="F:metal ion binding"/>
    <property type="evidence" value="ECO:0007669"/>
    <property type="project" value="UniProtKB-KW"/>
</dbReference>
<keyword evidence="13" id="KW-1185">Reference proteome</keyword>
<evidence type="ECO:0000256" key="9">
    <source>
        <dbReference type="ARBA" id="ARBA00080747"/>
    </source>
</evidence>
<evidence type="ECO:0000256" key="8">
    <source>
        <dbReference type="ARBA" id="ARBA00078704"/>
    </source>
</evidence>
<dbReference type="Pfam" id="PF13621">
    <property type="entry name" value="Cupin_8"/>
    <property type="match status" value="1"/>
</dbReference>
<dbReference type="GO" id="GO:0005634">
    <property type="term" value="C:nucleus"/>
    <property type="evidence" value="ECO:0007669"/>
    <property type="project" value="TreeGrafter"/>
</dbReference>
<feature type="domain" description="JmjC" evidence="11">
    <location>
        <begin position="153"/>
        <end position="314"/>
    </location>
</feature>
<dbReference type="InterPro" id="IPR041667">
    <property type="entry name" value="Cupin_8"/>
</dbReference>
<comment type="catalytic activity">
    <reaction evidence="6">
        <text>L-lysyl-[protein] + 2-oxoglutarate + O2 = 4-hydroxy-L-lysyl-[protein] + succinate + CO2</text>
        <dbReference type="Rhea" id="RHEA:57156"/>
        <dbReference type="Rhea" id="RHEA-COMP:9752"/>
        <dbReference type="Rhea" id="RHEA-COMP:15084"/>
        <dbReference type="ChEBI" id="CHEBI:15379"/>
        <dbReference type="ChEBI" id="CHEBI:16526"/>
        <dbReference type="ChEBI" id="CHEBI:16810"/>
        <dbReference type="ChEBI" id="CHEBI:29969"/>
        <dbReference type="ChEBI" id="CHEBI:30031"/>
        <dbReference type="ChEBI" id="CHEBI:141495"/>
    </reaction>
</comment>
<evidence type="ECO:0000256" key="7">
    <source>
        <dbReference type="ARBA" id="ARBA00067203"/>
    </source>
</evidence>
<dbReference type="PANTHER" id="PTHR12480:SF6">
    <property type="entry name" value="2-OXOGLUTARATE AND IRON-DEPENDENT OXYGENASE JMJD4"/>
    <property type="match status" value="1"/>
</dbReference>
<dbReference type="STRING" id="6573.A0A210PHB0"/>
<comment type="similarity">
    <text evidence="5">Belongs to the JMJD6 family.</text>
</comment>
<accession>A0A210PHB0</accession>
<sequence length="390" mass="45785">MSAPMKKAMTQISLPVISPRSSSRSPCTKDSQQCDVSQVFDQRICPSDISYDDFFQKYLLQNKPCIISSELTQDWLSRRHWIDGETGKPNLTFLKENFGDAVAPVANCGQEKFSSQCKEEMRMSEFLDYWGNYMSKGHPRSQKCLYLKDWHFTKAFPSYQAYSTPVYFLSDWMNEFWDSRTDSHDDYRFVYMGPKGSWTPFHADVFRSFSWSANICGRKRWIFLAPGEEEKYRNKFGNLVYDINSDELNDPKQYPCYSQSAARIEVIQEPGEVIFVPSGWHHQVHNLEDTISINHNWMNGCNIKRCWNFLEQELSDVQREISDCRDMEGWQEQCQLILKASSGIDYSEFYRYLITIATHRMDFLQLEQNSDGPNEKQNLKLVQYIMQSLI</sequence>
<reference evidence="12 13" key="1">
    <citation type="journal article" date="2017" name="Nat. Ecol. Evol.">
        <title>Scallop genome provides insights into evolution of bilaterian karyotype and development.</title>
        <authorList>
            <person name="Wang S."/>
            <person name="Zhang J."/>
            <person name="Jiao W."/>
            <person name="Li J."/>
            <person name="Xun X."/>
            <person name="Sun Y."/>
            <person name="Guo X."/>
            <person name="Huan P."/>
            <person name="Dong B."/>
            <person name="Zhang L."/>
            <person name="Hu X."/>
            <person name="Sun X."/>
            <person name="Wang J."/>
            <person name="Zhao C."/>
            <person name="Wang Y."/>
            <person name="Wang D."/>
            <person name="Huang X."/>
            <person name="Wang R."/>
            <person name="Lv J."/>
            <person name="Li Y."/>
            <person name="Zhang Z."/>
            <person name="Liu B."/>
            <person name="Lu W."/>
            <person name="Hui Y."/>
            <person name="Liang J."/>
            <person name="Zhou Z."/>
            <person name="Hou R."/>
            <person name="Li X."/>
            <person name="Liu Y."/>
            <person name="Li H."/>
            <person name="Ning X."/>
            <person name="Lin Y."/>
            <person name="Zhao L."/>
            <person name="Xing Q."/>
            <person name="Dou J."/>
            <person name="Li Y."/>
            <person name="Mao J."/>
            <person name="Guo H."/>
            <person name="Dou H."/>
            <person name="Li T."/>
            <person name="Mu C."/>
            <person name="Jiang W."/>
            <person name="Fu Q."/>
            <person name="Fu X."/>
            <person name="Miao Y."/>
            <person name="Liu J."/>
            <person name="Yu Q."/>
            <person name="Li R."/>
            <person name="Liao H."/>
            <person name="Li X."/>
            <person name="Kong Y."/>
            <person name="Jiang Z."/>
            <person name="Chourrout D."/>
            <person name="Li R."/>
            <person name="Bao Z."/>
        </authorList>
    </citation>
    <scope>NUCLEOTIDE SEQUENCE [LARGE SCALE GENOMIC DNA]</scope>
    <source>
        <strain evidence="12 13">PY_sf001</strain>
    </source>
</reference>
<dbReference type="AlphaFoldDB" id="A0A210PHB0"/>
<dbReference type="PROSITE" id="PS51184">
    <property type="entry name" value="JMJC"/>
    <property type="match status" value="1"/>
</dbReference>
<dbReference type="Proteomes" id="UP000242188">
    <property type="component" value="Unassembled WGS sequence"/>
</dbReference>
<proteinExistence type="inferred from homology"/>
<dbReference type="OrthoDB" id="203487at2759"/>
<dbReference type="SUPFAM" id="SSF51197">
    <property type="entry name" value="Clavaminate synthase-like"/>
    <property type="match status" value="1"/>
</dbReference>
<evidence type="ECO:0000256" key="6">
    <source>
        <dbReference type="ARBA" id="ARBA00047762"/>
    </source>
</evidence>
<evidence type="ECO:0000256" key="3">
    <source>
        <dbReference type="ARBA" id="ARBA00023002"/>
    </source>
</evidence>
<dbReference type="InterPro" id="IPR003347">
    <property type="entry name" value="JmjC_dom"/>
</dbReference>
<protein>
    <recommendedName>
        <fullName evidence="7">2-oxoglutarate and iron-dependent oxygenase JMJD4</fullName>
    </recommendedName>
    <alternativeName>
        <fullName evidence="8">JmjC domain-containing protein 4</fullName>
    </alternativeName>
    <alternativeName>
        <fullName evidence="10">Jumonji domain-containing protein 4</fullName>
    </alternativeName>
    <alternativeName>
        <fullName evidence="9">Lysyl-hydroxylase JMJD4</fullName>
    </alternativeName>
</protein>
<keyword evidence="4" id="KW-0408">Iron</keyword>
<evidence type="ECO:0000256" key="4">
    <source>
        <dbReference type="ARBA" id="ARBA00023004"/>
    </source>
</evidence>
<dbReference type="GO" id="GO:0140096">
    <property type="term" value="F:catalytic activity, acting on a protein"/>
    <property type="evidence" value="ECO:0007669"/>
    <property type="project" value="UniProtKB-ARBA"/>
</dbReference>
<comment type="cofactor">
    <cofactor evidence="1">
        <name>Fe(2+)</name>
        <dbReference type="ChEBI" id="CHEBI:29033"/>
    </cofactor>
</comment>
<dbReference type="PANTHER" id="PTHR12480">
    <property type="entry name" value="ARGININE DEMETHYLASE AND LYSYL-HYDROXYLASE JMJD"/>
    <property type="match status" value="1"/>
</dbReference>
<comment type="caution">
    <text evidence="12">The sequence shown here is derived from an EMBL/GenBank/DDBJ whole genome shotgun (WGS) entry which is preliminary data.</text>
</comment>
<gene>
    <name evidence="12" type="ORF">KP79_PYT24340</name>
</gene>
<dbReference type="GO" id="GO:0045905">
    <property type="term" value="P:positive regulation of translational termination"/>
    <property type="evidence" value="ECO:0007669"/>
    <property type="project" value="TreeGrafter"/>
</dbReference>
<dbReference type="FunFam" id="2.60.120.650:FF:000030">
    <property type="entry name" value="JmjC domain-containing protein 4"/>
    <property type="match status" value="1"/>
</dbReference>
<evidence type="ECO:0000256" key="10">
    <source>
        <dbReference type="ARBA" id="ARBA00082904"/>
    </source>
</evidence>
<organism evidence="12 13">
    <name type="scientific">Mizuhopecten yessoensis</name>
    <name type="common">Japanese scallop</name>
    <name type="synonym">Patinopecten yessoensis</name>
    <dbReference type="NCBI Taxonomy" id="6573"/>
    <lineage>
        <taxon>Eukaryota</taxon>
        <taxon>Metazoa</taxon>
        <taxon>Spiralia</taxon>
        <taxon>Lophotrochozoa</taxon>
        <taxon>Mollusca</taxon>
        <taxon>Bivalvia</taxon>
        <taxon>Autobranchia</taxon>
        <taxon>Pteriomorphia</taxon>
        <taxon>Pectinida</taxon>
        <taxon>Pectinoidea</taxon>
        <taxon>Pectinidae</taxon>
        <taxon>Mizuhopecten</taxon>
    </lineage>
</organism>
<keyword evidence="2" id="KW-0479">Metal-binding</keyword>
<dbReference type="GO" id="GO:0043565">
    <property type="term" value="F:sequence-specific DNA binding"/>
    <property type="evidence" value="ECO:0007669"/>
    <property type="project" value="TreeGrafter"/>
</dbReference>
<dbReference type="SMART" id="SM00558">
    <property type="entry name" value="JmjC"/>
    <property type="match status" value="1"/>
</dbReference>
<dbReference type="EMBL" id="NEDP02076702">
    <property type="protein sequence ID" value="OWF35857.1"/>
    <property type="molecule type" value="Genomic_DNA"/>
</dbReference>
<dbReference type="InterPro" id="IPR050910">
    <property type="entry name" value="JMJD6_ArgDemeth/LysHydrox"/>
</dbReference>
<evidence type="ECO:0000259" key="11">
    <source>
        <dbReference type="PROSITE" id="PS51184"/>
    </source>
</evidence>